<organism evidence="3 4">
    <name type="scientific">Hyalangium rubrum</name>
    <dbReference type="NCBI Taxonomy" id="3103134"/>
    <lineage>
        <taxon>Bacteria</taxon>
        <taxon>Pseudomonadati</taxon>
        <taxon>Myxococcota</taxon>
        <taxon>Myxococcia</taxon>
        <taxon>Myxococcales</taxon>
        <taxon>Cystobacterineae</taxon>
        <taxon>Archangiaceae</taxon>
        <taxon>Hyalangium</taxon>
    </lineage>
</organism>
<reference evidence="3 4" key="1">
    <citation type="submission" date="2023-12" db="EMBL/GenBank/DDBJ databases">
        <title>the genome sequence of Hyalangium sp. s54d21.</title>
        <authorList>
            <person name="Zhang X."/>
        </authorList>
    </citation>
    <scope>NUCLEOTIDE SEQUENCE [LARGE SCALE GENOMIC DNA]</scope>
    <source>
        <strain evidence="4">s54d21</strain>
    </source>
</reference>
<evidence type="ECO:0000256" key="1">
    <source>
        <dbReference type="SAM" id="MobiDB-lite"/>
    </source>
</evidence>
<evidence type="ECO:0000313" key="3">
    <source>
        <dbReference type="EMBL" id="MDY7226311.1"/>
    </source>
</evidence>
<accession>A0ABU5GYN4</accession>
<sequence>MNDPPSRDRPWWHYAVIACVTFALPMLMILDLPWHALCAWLIAVLVYLGLLGVFGTRFVIEGGIFVFFLAALMAAVLNVSHHLQERAETASRPPLQTLGLECPTDSGGNA</sequence>
<keyword evidence="4" id="KW-1185">Reference proteome</keyword>
<dbReference type="Proteomes" id="UP001291309">
    <property type="component" value="Unassembled WGS sequence"/>
</dbReference>
<proteinExistence type="predicted"/>
<feature type="transmembrane region" description="Helical" evidence="2">
    <location>
        <begin position="62"/>
        <end position="79"/>
    </location>
</feature>
<keyword evidence="2" id="KW-0472">Membrane</keyword>
<dbReference type="EMBL" id="JAXIVS010000002">
    <property type="protein sequence ID" value="MDY7226311.1"/>
    <property type="molecule type" value="Genomic_DNA"/>
</dbReference>
<name>A0ABU5GYN4_9BACT</name>
<dbReference type="RefSeq" id="WP_321545031.1">
    <property type="nucleotide sequence ID" value="NZ_JAXIVS010000002.1"/>
</dbReference>
<protein>
    <submittedName>
        <fullName evidence="3">Uncharacterized protein</fullName>
    </submittedName>
</protein>
<comment type="caution">
    <text evidence="3">The sequence shown here is derived from an EMBL/GenBank/DDBJ whole genome shotgun (WGS) entry which is preliminary data.</text>
</comment>
<feature type="transmembrane region" description="Helical" evidence="2">
    <location>
        <begin position="37"/>
        <end position="56"/>
    </location>
</feature>
<feature type="transmembrane region" description="Helical" evidence="2">
    <location>
        <begin position="12"/>
        <end position="30"/>
    </location>
</feature>
<gene>
    <name evidence="3" type="ORF">SYV04_07940</name>
</gene>
<keyword evidence="2" id="KW-1133">Transmembrane helix</keyword>
<evidence type="ECO:0000256" key="2">
    <source>
        <dbReference type="SAM" id="Phobius"/>
    </source>
</evidence>
<feature type="region of interest" description="Disordered" evidence="1">
    <location>
        <begin position="88"/>
        <end position="110"/>
    </location>
</feature>
<keyword evidence="2" id="KW-0812">Transmembrane</keyword>
<evidence type="ECO:0000313" key="4">
    <source>
        <dbReference type="Proteomes" id="UP001291309"/>
    </source>
</evidence>